<comment type="caution">
    <text evidence="2">The sequence shown here is derived from an EMBL/GenBank/DDBJ whole genome shotgun (WGS) entry which is preliminary data.</text>
</comment>
<feature type="transmembrane region" description="Helical" evidence="1">
    <location>
        <begin position="128"/>
        <end position="153"/>
    </location>
</feature>
<keyword evidence="1" id="KW-1133">Transmembrane helix</keyword>
<evidence type="ECO:0000313" key="3">
    <source>
        <dbReference type="Proteomes" id="UP001500506"/>
    </source>
</evidence>
<dbReference type="EMBL" id="BAAANH010000002">
    <property type="protein sequence ID" value="GAA1756340.1"/>
    <property type="molecule type" value="Genomic_DNA"/>
</dbReference>
<keyword evidence="1" id="KW-0472">Membrane</keyword>
<keyword evidence="3" id="KW-1185">Reference proteome</keyword>
<proteinExistence type="predicted"/>
<dbReference type="Proteomes" id="UP001500506">
    <property type="component" value="Unassembled WGS sequence"/>
</dbReference>
<evidence type="ECO:0000313" key="2">
    <source>
        <dbReference type="EMBL" id="GAA1756340.1"/>
    </source>
</evidence>
<name>A0ABN2KI88_9MICO</name>
<organism evidence="2 3">
    <name type="scientific">Agromyces humatus</name>
    <dbReference type="NCBI Taxonomy" id="279573"/>
    <lineage>
        <taxon>Bacteria</taxon>
        <taxon>Bacillati</taxon>
        <taxon>Actinomycetota</taxon>
        <taxon>Actinomycetes</taxon>
        <taxon>Micrococcales</taxon>
        <taxon>Microbacteriaceae</taxon>
        <taxon>Agromyces</taxon>
    </lineage>
</organism>
<keyword evidence="1" id="KW-0812">Transmembrane</keyword>
<accession>A0ABN2KI88</accession>
<dbReference type="RefSeq" id="WP_232497037.1">
    <property type="nucleotide sequence ID" value="NZ_BAAANH010000002.1"/>
</dbReference>
<protein>
    <submittedName>
        <fullName evidence="2">Uncharacterized protein</fullName>
    </submittedName>
</protein>
<reference evidence="2 3" key="1">
    <citation type="journal article" date="2019" name="Int. J. Syst. Evol. Microbiol.">
        <title>The Global Catalogue of Microorganisms (GCM) 10K type strain sequencing project: providing services to taxonomists for standard genome sequencing and annotation.</title>
        <authorList>
            <consortium name="The Broad Institute Genomics Platform"/>
            <consortium name="The Broad Institute Genome Sequencing Center for Infectious Disease"/>
            <person name="Wu L."/>
            <person name="Ma J."/>
        </authorList>
    </citation>
    <scope>NUCLEOTIDE SEQUENCE [LARGE SCALE GENOMIC DNA]</scope>
    <source>
        <strain evidence="2 3">JCM 14319</strain>
    </source>
</reference>
<feature type="transmembrane region" description="Helical" evidence="1">
    <location>
        <begin position="173"/>
        <end position="191"/>
    </location>
</feature>
<sequence length="213" mass="23153">MARNEMVKPGDGHALPRYRWWQLFSRSLFHLYLPGERGAPETWSVDVRHGGDSDGEVRAQLYRDGVNQARSKLPAAFVVPGGTIEVAVSGFGLKRCHYVMHDGSERQLVPDPASAEGRRAHLKRTNPALSRAVGIASVIVLVVALVLGVPQLIQQITQLPLIAESVGTFTSPFHLPAWANISLLVATLVASTERALRLRYNGILDGGLFDGGD</sequence>
<gene>
    <name evidence="2" type="ORF">GCM10009747_13380</name>
</gene>
<evidence type="ECO:0000256" key="1">
    <source>
        <dbReference type="SAM" id="Phobius"/>
    </source>
</evidence>